<protein>
    <submittedName>
        <fullName evidence="5">Lrp/AsnC family transcriptional regulator</fullName>
    </submittedName>
</protein>
<dbReference type="PRINTS" id="PR00033">
    <property type="entry name" value="HTHASNC"/>
</dbReference>
<dbReference type="EMBL" id="CP060782">
    <property type="protein sequence ID" value="QNP45838.1"/>
    <property type="molecule type" value="Genomic_DNA"/>
</dbReference>
<evidence type="ECO:0000256" key="2">
    <source>
        <dbReference type="ARBA" id="ARBA00023125"/>
    </source>
</evidence>
<feature type="domain" description="HTH asnC-type" evidence="4">
    <location>
        <begin position="2"/>
        <end position="63"/>
    </location>
</feature>
<sequence length="157" mass="17611">MLDRFDIALLNLVQRDDGRTADSLATEVALSPSAIARRLRRLRADGTIARTIALLAPRFTDRRLRAIVLIQLSEHADLKGKNALEKRLLDSPCVQFCYEIAGPHDILALFDCESMSAFNEAADELLVSSPTVRRYETHFVKREVKFAPFVELSEPAS</sequence>
<dbReference type="InterPro" id="IPR000485">
    <property type="entry name" value="AsnC-type_HTH_dom"/>
</dbReference>
<dbReference type="Gene3D" id="3.30.70.920">
    <property type="match status" value="1"/>
</dbReference>
<dbReference type="Pfam" id="PF01037">
    <property type="entry name" value="AsnC_trans_reg"/>
    <property type="match status" value="1"/>
</dbReference>
<keyword evidence="3" id="KW-0804">Transcription</keyword>
<dbReference type="PANTHER" id="PTHR30154:SF34">
    <property type="entry name" value="TRANSCRIPTIONAL REGULATOR AZLB"/>
    <property type="match status" value="1"/>
</dbReference>
<dbReference type="SUPFAM" id="SSF54909">
    <property type="entry name" value="Dimeric alpha+beta barrel"/>
    <property type="match status" value="1"/>
</dbReference>
<evidence type="ECO:0000259" key="4">
    <source>
        <dbReference type="PROSITE" id="PS50956"/>
    </source>
</evidence>
<evidence type="ECO:0000313" key="5">
    <source>
        <dbReference type="EMBL" id="QNP45838.1"/>
    </source>
</evidence>
<dbReference type="InterPro" id="IPR019888">
    <property type="entry name" value="Tscrpt_reg_AsnC-like"/>
</dbReference>
<organism evidence="5 6">
    <name type="scientific">Sphingomonas sediminicola</name>
    <dbReference type="NCBI Taxonomy" id="386874"/>
    <lineage>
        <taxon>Bacteria</taxon>
        <taxon>Pseudomonadati</taxon>
        <taxon>Pseudomonadota</taxon>
        <taxon>Alphaproteobacteria</taxon>
        <taxon>Sphingomonadales</taxon>
        <taxon>Sphingomonadaceae</taxon>
        <taxon>Sphingomonas</taxon>
    </lineage>
</organism>
<dbReference type="InterPro" id="IPR036388">
    <property type="entry name" value="WH-like_DNA-bd_sf"/>
</dbReference>
<dbReference type="Gene3D" id="1.10.10.10">
    <property type="entry name" value="Winged helix-like DNA-binding domain superfamily/Winged helix DNA-binding domain"/>
    <property type="match status" value="1"/>
</dbReference>
<proteinExistence type="predicted"/>
<reference evidence="5 6" key="1">
    <citation type="submission" date="2020-08" db="EMBL/GenBank/DDBJ databases">
        <title>Genome sequence of Sphingomonas sediminicola KACC 15039T.</title>
        <authorList>
            <person name="Hyun D.-W."/>
            <person name="Bae J.-W."/>
        </authorList>
    </citation>
    <scope>NUCLEOTIDE SEQUENCE [LARGE SCALE GENOMIC DNA]</scope>
    <source>
        <strain evidence="5 6">KACC 15039</strain>
    </source>
</reference>
<dbReference type="Pfam" id="PF13412">
    <property type="entry name" value="HTH_24"/>
    <property type="match status" value="1"/>
</dbReference>
<dbReference type="InterPro" id="IPR019887">
    <property type="entry name" value="Tscrpt_reg_AsnC/Lrp_C"/>
</dbReference>
<dbReference type="Proteomes" id="UP000516105">
    <property type="component" value="Chromosome"/>
</dbReference>
<keyword evidence="1" id="KW-0805">Transcription regulation</keyword>
<dbReference type="SUPFAM" id="SSF46785">
    <property type="entry name" value="Winged helix' DNA-binding domain"/>
    <property type="match status" value="1"/>
</dbReference>
<dbReference type="InterPro" id="IPR036390">
    <property type="entry name" value="WH_DNA-bd_sf"/>
</dbReference>
<name>A0ABX6T9B9_9SPHN</name>
<dbReference type="SMART" id="SM00344">
    <property type="entry name" value="HTH_ASNC"/>
    <property type="match status" value="1"/>
</dbReference>
<keyword evidence="6" id="KW-1185">Reference proteome</keyword>
<gene>
    <name evidence="5" type="ORF">H9L14_00465</name>
</gene>
<evidence type="ECO:0000313" key="6">
    <source>
        <dbReference type="Proteomes" id="UP000516105"/>
    </source>
</evidence>
<dbReference type="InterPro" id="IPR011008">
    <property type="entry name" value="Dimeric_a/b-barrel"/>
</dbReference>
<dbReference type="PANTHER" id="PTHR30154">
    <property type="entry name" value="LEUCINE-RESPONSIVE REGULATORY PROTEIN"/>
    <property type="match status" value="1"/>
</dbReference>
<accession>A0ABX6T9B9</accession>
<dbReference type="PROSITE" id="PS50956">
    <property type="entry name" value="HTH_ASNC_2"/>
    <property type="match status" value="1"/>
</dbReference>
<dbReference type="RefSeq" id="WP_187708791.1">
    <property type="nucleotide sequence ID" value="NZ_CP060782.1"/>
</dbReference>
<evidence type="ECO:0000256" key="1">
    <source>
        <dbReference type="ARBA" id="ARBA00023015"/>
    </source>
</evidence>
<evidence type="ECO:0000256" key="3">
    <source>
        <dbReference type="ARBA" id="ARBA00023163"/>
    </source>
</evidence>
<keyword evidence="2" id="KW-0238">DNA-binding</keyword>